<sequence>MGRFKRSLIAAALTATVVAGTAGWAVADEQTAVTGPPAGTAAWRADHSLGRELPDPATAAPRDVAAFFAGLGETRRHELAARHPLVVGNLDGAPVPLRYEANARAITAERAAARARAADPDLPRGNGSAPAPRPTAVPGCSRPAGRSSPSTRAAAASSPRSTGTGRRPGARPSSCPARTSTWPPSTVRRTATAPPPAWPRRCGPR</sequence>
<evidence type="ECO:0000256" key="2">
    <source>
        <dbReference type="SAM" id="SignalP"/>
    </source>
</evidence>
<feature type="compositionally biased region" description="Low complexity" evidence="1">
    <location>
        <begin position="141"/>
        <end position="165"/>
    </location>
</feature>
<evidence type="ECO:0000313" key="4">
    <source>
        <dbReference type="Proteomes" id="UP000195755"/>
    </source>
</evidence>
<dbReference type="EMBL" id="CP021744">
    <property type="protein sequence ID" value="ARZ71442.1"/>
    <property type="molecule type" value="Genomic_DNA"/>
</dbReference>
<dbReference type="KEGG" id="salj:SMD11_5866"/>
<dbReference type="Proteomes" id="UP000195755">
    <property type="component" value="Chromosome"/>
</dbReference>
<feature type="compositionally biased region" description="Low complexity" evidence="1">
    <location>
        <begin position="183"/>
        <end position="192"/>
    </location>
</feature>
<name>A0A1Z2LAX8_9ACTN</name>
<protein>
    <submittedName>
        <fullName evidence="3">Uncharacterized protein</fullName>
    </submittedName>
</protein>
<feature type="signal peptide" evidence="2">
    <location>
        <begin position="1"/>
        <end position="27"/>
    </location>
</feature>
<evidence type="ECO:0000313" key="3">
    <source>
        <dbReference type="EMBL" id="ARZ71442.1"/>
    </source>
</evidence>
<keyword evidence="2" id="KW-0732">Signal</keyword>
<reference evidence="3 4" key="1">
    <citation type="submission" date="2017-06" db="EMBL/GenBank/DDBJ databases">
        <title>Streptomyces albireticuli Genome sequencing and assembly.</title>
        <authorList>
            <person name="Wang Y."/>
            <person name="Du B."/>
            <person name="Ding Y."/>
            <person name="Liu H."/>
            <person name="Hou Q."/>
            <person name="Liu K."/>
            <person name="Yao L."/>
            <person name="Wang C."/>
        </authorList>
    </citation>
    <scope>NUCLEOTIDE SEQUENCE [LARGE SCALE GENOMIC DNA]</scope>
    <source>
        <strain evidence="3 4">MDJK11</strain>
    </source>
</reference>
<evidence type="ECO:0000256" key="1">
    <source>
        <dbReference type="SAM" id="MobiDB-lite"/>
    </source>
</evidence>
<gene>
    <name evidence="3" type="ORF">SMD11_5866</name>
</gene>
<feature type="region of interest" description="Disordered" evidence="1">
    <location>
        <begin position="112"/>
        <end position="205"/>
    </location>
</feature>
<feature type="chain" id="PRO_5013142536" evidence="2">
    <location>
        <begin position="28"/>
        <end position="205"/>
    </location>
</feature>
<proteinExistence type="predicted"/>
<dbReference type="AlphaFoldDB" id="A0A1Z2LAX8"/>
<organism evidence="3 4">
    <name type="scientific">Streptomyces albireticuli</name>
    <dbReference type="NCBI Taxonomy" id="1940"/>
    <lineage>
        <taxon>Bacteria</taxon>
        <taxon>Bacillati</taxon>
        <taxon>Actinomycetota</taxon>
        <taxon>Actinomycetes</taxon>
        <taxon>Kitasatosporales</taxon>
        <taxon>Streptomycetaceae</taxon>
        <taxon>Streptomyces</taxon>
    </lineage>
</organism>
<accession>A0A1Z2LAX8</accession>